<dbReference type="KEGG" id="arev:RVR_8298"/>
<keyword evidence="2" id="KW-1185">Reference proteome</keyword>
<sequence length="73" mass="8800">MSEYEVLRDTWGTAAERHQTHRPRLYRGADGIYRCPECDPPGLWALPVERLRLAVDGHAYRRRQKNRVKRRRR</sequence>
<dbReference type="Proteomes" id="UP000595703">
    <property type="component" value="Chromosome"/>
</dbReference>
<evidence type="ECO:0000313" key="2">
    <source>
        <dbReference type="Proteomes" id="UP000595703"/>
    </source>
</evidence>
<proteinExistence type="predicted"/>
<name>A0A7U3UYS2_9ACTN</name>
<evidence type="ECO:0000313" key="1">
    <source>
        <dbReference type="EMBL" id="BBB01059.1"/>
    </source>
</evidence>
<dbReference type="EMBL" id="AP018365">
    <property type="protein sequence ID" value="BBB01059.1"/>
    <property type="molecule type" value="Genomic_DNA"/>
</dbReference>
<dbReference type="AlphaFoldDB" id="A0A7U3UYS2"/>
<reference evidence="1 2" key="1">
    <citation type="journal article" date="2010" name="J. Bacteriol.">
        <title>Biochemical characterization of a novel indole prenyltransferase from Streptomyces sp. SN-593.</title>
        <authorList>
            <person name="Takahashi S."/>
            <person name="Takagi H."/>
            <person name="Toyoda A."/>
            <person name="Uramoto M."/>
            <person name="Nogawa T."/>
            <person name="Ueki M."/>
            <person name="Sakaki Y."/>
            <person name="Osada H."/>
        </authorList>
    </citation>
    <scope>NUCLEOTIDE SEQUENCE [LARGE SCALE GENOMIC DNA]</scope>
    <source>
        <strain evidence="1 2">SN-593</strain>
    </source>
</reference>
<organism evidence="1 2">
    <name type="scientific">Actinacidiphila reveromycinica</name>
    <dbReference type="NCBI Taxonomy" id="659352"/>
    <lineage>
        <taxon>Bacteria</taxon>
        <taxon>Bacillati</taxon>
        <taxon>Actinomycetota</taxon>
        <taxon>Actinomycetes</taxon>
        <taxon>Kitasatosporales</taxon>
        <taxon>Streptomycetaceae</taxon>
        <taxon>Actinacidiphila</taxon>
    </lineage>
</organism>
<accession>A0A7U3UYS2</accession>
<reference evidence="1 2" key="4">
    <citation type="journal article" date="2020" name="Sci. Rep.">
        <title>beta-carboline chemical signals induce reveromycin production through a LuxR family regulator in Streptomyces sp. SN-593.</title>
        <authorList>
            <person name="Panthee S."/>
            <person name="Kito N."/>
            <person name="Hayashi T."/>
            <person name="Shimizu T."/>
            <person name="Ishikawa J."/>
            <person name="Hamamoto H."/>
            <person name="Osada H."/>
            <person name="Takahashi S."/>
        </authorList>
    </citation>
    <scope>NUCLEOTIDE SEQUENCE [LARGE SCALE GENOMIC DNA]</scope>
    <source>
        <strain evidence="1 2">SN-593</strain>
    </source>
</reference>
<reference evidence="1 2" key="2">
    <citation type="journal article" date="2011" name="J. Antibiot.">
        <title>Furaquinocins I and J: novel polyketide isoprenoid hybrid compounds from Streptomyces reveromyceticus SN-593.</title>
        <authorList>
            <person name="Panthee S."/>
            <person name="Takahashi S."/>
            <person name="Takagi H."/>
            <person name="Nogawa T."/>
            <person name="Oowada E."/>
            <person name="Uramoto M."/>
            <person name="Osada H."/>
        </authorList>
    </citation>
    <scope>NUCLEOTIDE SEQUENCE [LARGE SCALE GENOMIC DNA]</scope>
    <source>
        <strain evidence="1 2">SN-593</strain>
    </source>
</reference>
<protein>
    <submittedName>
        <fullName evidence="1">Uncharacterized protein</fullName>
    </submittedName>
</protein>
<dbReference type="RefSeq" id="WP_202237009.1">
    <property type="nucleotide sequence ID" value="NZ_AP018365.1"/>
</dbReference>
<reference evidence="1 2" key="3">
    <citation type="journal article" date="2011" name="Nat. Chem. Biol.">
        <title>Reveromycin A biosynthesis uses RevG and RevJ for stereospecific spiroacetal formation.</title>
        <authorList>
            <person name="Takahashi S."/>
            <person name="Toyoda A."/>
            <person name="Sekiyama Y."/>
            <person name="Takagi H."/>
            <person name="Nogawa T."/>
            <person name="Uramoto M."/>
            <person name="Suzuki R."/>
            <person name="Koshino H."/>
            <person name="Kumano T."/>
            <person name="Panthee S."/>
            <person name="Dairi T."/>
            <person name="Ishikawa J."/>
            <person name="Ikeda H."/>
            <person name="Sakaki Y."/>
            <person name="Osada H."/>
        </authorList>
    </citation>
    <scope>NUCLEOTIDE SEQUENCE [LARGE SCALE GENOMIC DNA]</scope>
    <source>
        <strain evidence="1 2">SN-593</strain>
    </source>
</reference>
<gene>
    <name evidence="1" type="ORF">RVR_8298</name>
</gene>